<keyword evidence="5 13" id="KW-0131">Cell cycle</keyword>
<comment type="subcellular location">
    <subcellularLocation>
        <location evidence="13 14">Cytoplasm</location>
    </subcellularLocation>
</comment>
<proteinExistence type="inferred from homology"/>
<comment type="catalytic activity">
    <reaction evidence="7 13">
        <text>UDP-N-acetyl-alpha-D-muramoyl-L-alanyl-D-glutamate + meso-2,6-diaminopimelate + ATP = UDP-N-acetyl-alpha-D-muramoyl-L-alanyl-gamma-D-glutamyl-meso-2,6-diaminopimelate + ADP + phosphate + H(+)</text>
        <dbReference type="Rhea" id="RHEA:23676"/>
        <dbReference type="ChEBI" id="CHEBI:15378"/>
        <dbReference type="ChEBI" id="CHEBI:30616"/>
        <dbReference type="ChEBI" id="CHEBI:43474"/>
        <dbReference type="ChEBI" id="CHEBI:57791"/>
        <dbReference type="ChEBI" id="CHEBI:83900"/>
        <dbReference type="ChEBI" id="CHEBI:83905"/>
        <dbReference type="ChEBI" id="CHEBI:456216"/>
        <dbReference type="EC" id="6.3.2.13"/>
    </reaction>
</comment>
<dbReference type="HAMAP" id="MF_00208">
    <property type="entry name" value="MurE"/>
    <property type="match status" value="1"/>
</dbReference>
<dbReference type="PANTHER" id="PTHR23135">
    <property type="entry name" value="MUR LIGASE FAMILY MEMBER"/>
    <property type="match status" value="1"/>
</dbReference>
<evidence type="ECO:0000256" key="11">
    <source>
        <dbReference type="ARBA" id="ARBA00076158"/>
    </source>
</evidence>
<dbReference type="STRING" id="295108.HT99x_02720"/>
<comment type="similarity">
    <text evidence="1 13">Belongs to the MurCDEF family. MurE subfamily.</text>
</comment>
<keyword evidence="13" id="KW-0460">Magnesium</keyword>
<evidence type="ECO:0000256" key="9">
    <source>
        <dbReference type="ARBA" id="ARBA00072883"/>
    </source>
</evidence>
<keyword evidence="6 13" id="KW-0961">Cell wall biogenesis/degradation</keyword>
<evidence type="ECO:0000256" key="6">
    <source>
        <dbReference type="ARBA" id="ARBA00023316"/>
    </source>
</evidence>
<feature type="binding site" evidence="13">
    <location>
        <position position="195"/>
    </location>
    <ligand>
        <name>UDP-N-acetyl-alpha-D-muramoyl-L-alanyl-D-glutamate</name>
        <dbReference type="ChEBI" id="CHEBI:83900"/>
    </ligand>
</feature>
<evidence type="ECO:0000256" key="2">
    <source>
        <dbReference type="ARBA" id="ARBA00022618"/>
    </source>
</evidence>
<dbReference type="SUPFAM" id="SSF53623">
    <property type="entry name" value="MurD-like peptide ligases, catalytic domain"/>
    <property type="match status" value="1"/>
</dbReference>
<organism evidence="18">
    <name type="scientific">Candidatus Berkiella aquae</name>
    <dbReference type="NCBI Taxonomy" id="295108"/>
    <lineage>
        <taxon>Bacteria</taxon>
        <taxon>Pseudomonadati</taxon>
        <taxon>Pseudomonadota</taxon>
        <taxon>Gammaproteobacteria</taxon>
        <taxon>Candidatus Berkiellales</taxon>
        <taxon>Candidatus Berkiellaceae</taxon>
        <taxon>Candidatus Berkiella</taxon>
    </lineage>
</organism>
<feature type="binding site" evidence="13">
    <location>
        <begin position="421"/>
        <end position="424"/>
    </location>
    <ligand>
        <name>meso-2,6-diaminopimelate</name>
        <dbReference type="ChEBI" id="CHEBI:57791"/>
    </ligand>
</feature>
<dbReference type="InterPro" id="IPR035911">
    <property type="entry name" value="MurE/MurF_N"/>
</dbReference>
<dbReference type="SUPFAM" id="SSF53244">
    <property type="entry name" value="MurD-like peptide ligases, peptide-binding domain"/>
    <property type="match status" value="1"/>
</dbReference>
<comment type="PTM">
    <text evidence="13">Carboxylation is probably crucial for Mg(2+) binding and, consequently, for the gamma-phosphate positioning of ATP.</text>
</comment>
<sequence>MMANKMKLTELLQGWVKCDDDNILIGGLTLNTRHLKPGDLFIAIKGLHFDGRAYLSEAISQGASAILCEAQGLETFLPKTAYSIPIIPVTNLESFLGKLAKRFYADPSQELDVIGVTGTNGKTTSTYVLAQALTRLRKPCAVMGTLGYGFIPELTDCALTTPDAISLQKYLYELKNKSAKAVAMEVSSHGLMQNRVNSLEIKSALFTNLTQDHLDYHGTMEAYGKAKQKLFQFPSLTRAVINADSPYADKMLRAISRQIPVASYTLQNTMNAIAFKNTLTICVKSLTQNHKGIIAKLDTPWGEGVLRSSLLGEFNLSNLLGVLAELCLQGFTLEESLHALSFAMCPPGRMQRIGGIRTPQIIIDYAHTPDALEKALKAARDHCERRLWCVFGCGGDRDKDKRAKMGHIAAQYADRVVVTSDNPRTEEPFAIIDDIWQGLTTQQRENAVQEIDRKSAIEYAIKHALAIDTILIAGKGHENYQIIGHETIPFSDAKCASEILGEENT</sequence>
<evidence type="ECO:0000256" key="13">
    <source>
        <dbReference type="HAMAP-Rule" id="MF_00208"/>
    </source>
</evidence>
<feature type="binding site" evidence="13">
    <location>
        <position position="32"/>
    </location>
    <ligand>
        <name>UDP-N-acetyl-alpha-D-muramoyl-L-alanyl-D-glutamate</name>
        <dbReference type="ChEBI" id="CHEBI:83900"/>
    </ligand>
</feature>
<dbReference type="InterPro" id="IPR013221">
    <property type="entry name" value="Mur_ligase_cen"/>
</dbReference>
<feature type="binding site" evidence="13">
    <location>
        <position position="193"/>
    </location>
    <ligand>
        <name>UDP-N-acetyl-alpha-D-muramoyl-L-alanyl-D-glutamate</name>
        <dbReference type="ChEBI" id="CHEBI:83900"/>
    </ligand>
</feature>
<keyword evidence="13" id="KW-0547">Nucleotide-binding</keyword>
<feature type="binding site" evidence="13">
    <location>
        <begin position="160"/>
        <end position="161"/>
    </location>
    <ligand>
        <name>UDP-N-acetyl-alpha-D-muramoyl-L-alanyl-D-glutamate</name>
        <dbReference type="ChEBI" id="CHEBI:83900"/>
    </ligand>
</feature>
<evidence type="ECO:0000256" key="3">
    <source>
        <dbReference type="ARBA" id="ARBA00022960"/>
    </source>
</evidence>
<feature type="short sequence motif" description="Meso-diaminopimelate recognition motif" evidence="13">
    <location>
        <begin position="421"/>
        <end position="424"/>
    </location>
</feature>
<feature type="binding site" evidence="13">
    <location>
        <position position="30"/>
    </location>
    <ligand>
        <name>UDP-N-acetyl-alpha-D-muramoyl-L-alanyl-D-glutamate</name>
        <dbReference type="ChEBI" id="CHEBI:83900"/>
    </ligand>
</feature>
<gene>
    <name evidence="13 18" type="primary">murE</name>
    <name evidence="18" type="ORF">HT99x_02720</name>
</gene>
<feature type="modified residue" description="N6-carboxylysine" evidence="13">
    <location>
        <position position="227"/>
    </location>
</feature>
<feature type="domain" description="Mur ligase C-terminal" evidence="16">
    <location>
        <begin position="348"/>
        <end position="476"/>
    </location>
</feature>
<dbReference type="GO" id="GO:0008360">
    <property type="term" value="P:regulation of cell shape"/>
    <property type="evidence" value="ECO:0007669"/>
    <property type="project" value="UniProtKB-KW"/>
</dbReference>
<evidence type="ECO:0000256" key="1">
    <source>
        <dbReference type="ARBA" id="ARBA00005898"/>
    </source>
</evidence>
<dbReference type="Pfam" id="PF02875">
    <property type="entry name" value="Mur_ligase_C"/>
    <property type="match status" value="1"/>
</dbReference>
<dbReference type="GO" id="GO:0051301">
    <property type="term" value="P:cell division"/>
    <property type="evidence" value="ECO:0007669"/>
    <property type="project" value="UniProtKB-KW"/>
</dbReference>
<evidence type="ECO:0000259" key="17">
    <source>
        <dbReference type="Pfam" id="PF08245"/>
    </source>
</evidence>
<dbReference type="SUPFAM" id="SSF63418">
    <property type="entry name" value="MurE/MurF N-terminal domain"/>
    <property type="match status" value="1"/>
</dbReference>
<dbReference type="InterPro" id="IPR005761">
    <property type="entry name" value="UDP-N-AcMur-Glu-dNH2Pim_ligase"/>
</dbReference>
<keyword evidence="3 13" id="KW-0133">Cell shape</keyword>
<dbReference type="UniPathway" id="UPA00219"/>
<dbReference type="Gene3D" id="3.40.1190.10">
    <property type="entry name" value="Mur-like, catalytic domain"/>
    <property type="match status" value="1"/>
</dbReference>
<evidence type="ECO:0000259" key="16">
    <source>
        <dbReference type="Pfam" id="PF02875"/>
    </source>
</evidence>
<dbReference type="GO" id="GO:0005737">
    <property type="term" value="C:cytoplasm"/>
    <property type="evidence" value="ECO:0007669"/>
    <property type="project" value="UniProtKB-SubCell"/>
</dbReference>
<feature type="binding site" evidence="13">
    <location>
        <position position="187"/>
    </location>
    <ligand>
        <name>UDP-N-acetyl-alpha-D-muramoyl-L-alanyl-D-glutamate</name>
        <dbReference type="ChEBI" id="CHEBI:83900"/>
    </ligand>
</feature>
<dbReference type="GO" id="GO:0008765">
    <property type="term" value="F:UDP-N-acetylmuramoylalanyl-D-glutamate-2,6-diaminopimelate ligase activity"/>
    <property type="evidence" value="ECO:0007669"/>
    <property type="project" value="UniProtKB-UniRule"/>
</dbReference>
<protein>
    <recommendedName>
        <fullName evidence="9 13">UDP-N-acetylmuramoyl-L-alanyl-D-glutamate--2,6-diaminopimelate ligase</fullName>
        <ecNumber evidence="8 13">6.3.2.13</ecNumber>
    </recommendedName>
    <alternativeName>
        <fullName evidence="10 13">Meso-A2pm-adding enzyme</fullName>
    </alternativeName>
    <alternativeName>
        <fullName evidence="11 13">Meso-diaminopimelate-adding enzyme</fullName>
    </alternativeName>
    <alternativeName>
        <fullName evidence="12 13">UDP-MurNAc-L-Ala-D-Glu:meso-diaminopimelate ligase</fullName>
    </alternativeName>
    <alternativeName>
        <fullName evidence="13">UDP-MurNAc-tripeptide synthetase</fullName>
    </alternativeName>
    <alternativeName>
        <fullName evidence="13">UDP-N-acetylmuramyl-tripeptide synthetase</fullName>
    </alternativeName>
</protein>
<dbReference type="GO" id="GO:0005524">
    <property type="term" value="F:ATP binding"/>
    <property type="evidence" value="ECO:0007669"/>
    <property type="project" value="UniProtKB-UniRule"/>
</dbReference>
<evidence type="ECO:0000256" key="14">
    <source>
        <dbReference type="RuleBase" id="RU004135"/>
    </source>
</evidence>
<accession>A0A0Q9YGQ4</accession>
<comment type="cofactor">
    <cofactor evidence="13">
        <name>Mg(2+)</name>
        <dbReference type="ChEBI" id="CHEBI:18420"/>
    </cofactor>
</comment>
<evidence type="ECO:0000256" key="4">
    <source>
        <dbReference type="ARBA" id="ARBA00022984"/>
    </source>
</evidence>
<name>A0A0Q9YGQ4_9GAMM</name>
<feature type="domain" description="Mur ligase N-terminal catalytic" evidence="15">
    <location>
        <begin position="25"/>
        <end position="104"/>
    </location>
</feature>
<dbReference type="InterPro" id="IPR000713">
    <property type="entry name" value="Mur_ligase_N"/>
</dbReference>
<feature type="binding site" evidence="13">
    <location>
        <begin position="118"/>
        <end position="124"/>
    </location>
    <ligand>
        <name>ATP</name>
        <dbReference type="ChEBI" id="CHEBI:30616"/>
    </ligand>
</feature>
<keyword evidence="13" id="KW-0963">Cytoplasm</keyword>
<comment type="pathway">
    <text evidence="13 14">Cell wall biogenesis; peptidoglycan biosynthesis.</text>
</comment>
<dbReference type="InterPro" id="IPR036615">
    <property type="entry name" value="Mur_ligase_C_dom_sf"/>
</dbReference>
<dbReference type="Pfam" id="PF01225">
    <property type="entry name" value="Mur_ligase"/>
    <property type="match status" value="1"/>
</dbReference>
<dbReference type="GO" id="GO:0009252">
    <property type="term" value="P:peptidoglycan biosynthetic process"/>
    <property type="evidence" value="ECO:0007669"/>
    <property type="project" value="UniProtKB-UniRule"/>
</dbReference>
<comment type="caution">
    <text evidence="18">The sequence shown here is derived from an EMBL/GenBank/DDBJ whole genome shotgun (WGS) entry which is preliminary data.</text>
</comment>
<evidence type="ECO:0000256" key="5">
    <source>
        <dbReference type="ARBA" id="ARBA00023306"/>
    </source>
</evidence>
<dbReference type="GO" id="GO:0000287">
    <property type="term" value="F:magnesium ion binding"/>
    <property type="evidence" value="ECO:0007669"/>
    <property type="project" value="UniProtKB-UniRule"/>
</dbReference>
<dbReference type="NCBIfam" id="TIGR01085">
    <property type="entry name" value="murE"/>
    <property type="match status" value="1"/>
</dbReference>
<dbReference type="NCBIfam" id="NF001126">
    <property type="entry name" value="PRK00139.1-4"/>
    <property type="match status" value="1"/>
</dbReference>
<feature type="binding site" evidence="13">
    <location>
        <position position="478"/>
    </location>
    <ligand>
        <name>meso-2,6-diaminopimelate</name>
        <dbReference type="ChEBI" id="CHEBI:57791"/>
    </ligand>
</feature>
<dbReference type="Gene3D" id="3.40.1390.10">
    <property type="entry name" value="MurE/MurF, N-terminal domain"/>
    <property type="match status" value="1"/>
</dbReference>
<feature type="binding site" evidence="13">
    <location>
        <position position="397"/>
    </location>
    <ligand>
        <name>meso-2,6-diaminopimelate</name>
        <dbReference type="ChEBI" id="CHEBI:57791"/>
    </ligand>
</feature>
<evidence type="ECO:0000259" key="15">
    <source>
        <dbReference type="Pfam" id="PF01225"/>
    </source>
</evidence>
<dbReference type="PATRIC" id="fig|1590043.3.peg.2766"/>
<comment type="caution">
    <text evidence="13">Lacks conserved residue(s) required for the propagation of feature annotation.</text>
</comment>
<keyword evidence="13 18" id="KW-0436">Ligase</keyword>
<dbReference type="EMBL" id="LKAJ01000015">
    <property type="protein sequence ID" value="KRG19741.1"/>
    <property type="molecule type" value="Genomic_DNA"/>
</dbReference>
<reference evidence="18" key="1">
    <citation type="submission" date="2015-09" db="EMBL/GenBank/DDBJ databases">
        <title>Draft Genome Sequences of Two Novel Amoeba-resistant Intranuclear Bacteria, Candidatus Berkiella cookevillensis and Candidatus Berkiella aquae.</title>
        <authorList>
            <person name="Mehari Y.T."/>
            <person name="Arivett B.A."/>
            <person name="Farone A.L."/>
            <person name="Gunderson J.H."/>
            <person name="Farone M.B."/>
        </authorList>
    </citation>
    <scope>NUCLEOTIDE SEQUENCE [LARGE SCALE GENOMIC DNA]</scope>
    <source>
        <strain evidence="18">HT99</strain>
    </source>
</reference>
<dbReference type="PANTHER" id="PTHR23135:SF4">
    <property type="entry name" value="UDP-N-ACETYLMURAMOYL-L-ALANYL-D-GLUTAMATE--2,6-DIAMINOPIMELATE LIGASE MURE HOMOLOG, CHLOROPLASTIC"/>
    <property type="match status" value="1"/>
</dbReference>
<dbReference type="InterPro" id="IPR036565">
    <property type="entry name" value="Mur-like_cat_sf"/>
</dbReference>
<keyword evidence="2 13" id="KW-0132">Cell division</keyword>
<evidence type="ECO:0000256" key="8">
    <source>
        <dbReference type="ARBA" id="ARBA00066633"/>
    </source>
</evidence>
<evidence type="ECO:0000313" key="18">
    <source>
        <dbReference type="EMBL" id="KRG19741.1"/>
    </source>
</evidence>
<dbReference type="Gene3D" id="3.90.190.20">
    <property type="entry name" value="Mur ligase, C-terminal domain"/>
    <property type="match status" value="1"/>
</dbReference>
<evidence type="ECO:0000256" key="10">
    <source>
        <dbReference type="ARBA" id="ARBA00075482"/>
    </source>
</evidence>
<dbReference type="EC" id="6.3.2.13" evidence="8 13"/>
<feature type="domain" description="Mur ligase central" evidence="17">
    <location>
        <begin position="116"/>
        <end position="324"/>
    </location>
</feature>
<dbReference type="Pfam" id="PF08245">
    <property type="entry name" value="Mur_ligase_M"/>
    <property type="match status" value="1"/>
</dbReference>
<dbReference type="AlphaFoldDB" id="A0A0Q9YGQ4"/>
<keyword evidence="13" id="KW-0067">ATP-binding</keyword>
<keyword evidence="4 13" id="KW-0573">Peptidoglycan synthesis</keyword>
<dbReference type="GO" id="GO:0071555">
    <property type="term" value="P:cell wall organization"/>
    <property type="evidence" value="ECO:0007669"/>
    <property type="project" value="UniProtKB-KW"/>
</dbReference>
<evidence type="ECO:0000256" key="12">
    <source>
        <dbReference type="ARBA" id="ARBA00081560"/>
    </source>
</evidence>
<comment type="function">
    <text evidence="13">Catalyzes the addition of meso-diaminopimelic acid to the nucleotide precursor UDP-N-acetylmuramoyl-L-alanyl-D-glutamate (UMAG) in the biosynthesis of bacterial cell-wall peptidoglycan.</text>
</comment>
<evidence type="ECO:0000256" key="7">
    <source>
        <dbReference type="ARBA" id="ARBA00050251"/>
    </source>
</evidence>
<dbReference type="InterPro" id="IPR004101">
    <property type="entry name" value="Mur_ligase_C"/>
</dbReference>
<dbReference type="FunFam" id="3.90.190.20:FF:000006">
    <property type="entry name" value="UDP-N-acetylmuramoyl-L-alanyl-D-glutamate--2,6-diaminopimelate ligase"/>
    <property type="match status" value="1"/>
</dbReference>
<feature type="binding site" evidence="13">
    <location>
        <position position="474"/>
    </location>
    <ligand>
        <name>meso-2,6-diaminopimelate</name>
        <dbReference type="ChEBI" id="CHEBI:57791"/>
    </ligand>
</feature>